<dbReference type="Pfam" id="PF12670">
    <property type="entry name" value="DUF3792"/>
    <property type="match status" value="1"/>
</dbReference>
<feature type="transmembrane region" description="Helical" evidence="1">
    <location>
        <begin position="7"/>
        <end position="30"/>
    </location>
</feature>
<keyword evidence="1" id="KW-0812">Transmembrane</keyword>
<feature type="transmembrane region" description="Helical" evidence="1">
    <location>
        <begin position="36"/>
        <end position="57"/>
    </location>
</feature>
<evidence type="ECO:0000313" key="2">
    <source>
        <dbReference type="EMBL" id="TLS39421.1"/>
    </source>
</evidence>
<dbReference type="OrthoDB" id="2988991at2"/>
<sequence length="120" mass="12871">MLTAMGYGLLSIVIIVFAVSFVLSLILRFSSLTEDSVGMVVMAATVLAFFMGGFISGGKKGEKGWMVGGGTALLYILLVFLIQFLGYRMTFNAQQIMYHGGYLLSAILGGIIGVNLRSSR</sequence>
<dbReference type="Proteomes" id="UP000308230">
    <property type="component" value="Unassembled WGS sequence"/>
</dbReference>
<dbReference type="NCBIfam" id="TIGR04086">
    <property type="entry name" value="TIGR04086_membr"/>
    <property type="match status" value="1"/>
</dbReference>
<proteinExistence type="predicted"/>
<keyword evidence="3" id="KW-1185">Reference proteome</keyword>
<keyword evidence="1" id="KW-1133">Transmembrane helix</keyword>
<dbReference type="EMBL" id="SWLG01000001">
    <property type="protein sequence ID" value="TLS39421.1"/>
    <property type="molecule type" value="Genomic_DNA"/>
</dbReference>
<accession>A0A5R9F8P9</accession>
<reference evidence="2 3" key="1">
    <citation type="submission" date="2019-04" db="EMBL/GenBank/DDBJ databases">
        <title>Bacillus caeni sp. nov., a bacterium isolated from mangrove sediment.</title>
        <authorList>
            <person name="Huang H."/>
            <person name="Mo K."/>
            <person name="Hu Y."/>
        </authorList>
    </citation>
    <scope>NUCLEOTIDE SEQUENCE [LARGE SCALE GENOMIC DNA]</scope>
    <source>
        <strain evidence="2 3">HB172195</strain>
    </source>
</reference>
<organism evidence="2 3">
    <name type="scientific">Exobacillus caeni</name>
    <dbReference type="NCBI Taxonomy" id="2574798"/>
    <lineage>
        <taxon>Bacteria</taxon>
        <taxon>Bacillati</taxon>
        <taxon>Bacillota</taxon>
        <taxon>Bacilli</taxon>
        <taxon>Bacillales</taxon>
        <taxon>Guptibacillaceae</taxon>
        <taxon>Exobacillus</taxon>
    </lineage>
</organism>
<evidence type="ECO:0000313" key="3">
    <source>
        <dbReference type="Proteomes" id="UP000308230"/>
    </source>
</evidence>
<feature type="transmembrane region" description="Helical" evidence="1">
    <location>
        <begin position="64"/>
        <end position="84"/>
    </location>
</feature>
<protein>
    <submittedName>
        <fullName evidence="2">TIGR04086 family membrane protein</fullName>
    </submittedName>
</protein>
<evidence type="ECO:0000256" key="1">
    <source>
        <dbReference type="SAM" id="Phobius"/>
    </source>
</evidence>
<dbReference type="InterPro" id="IPR023804">
    <property type="entry name" value="DUF3792_TM"/>
</dbReference>
<name>A0A5R9F8P9_9BACL</name>
<feature type="transmembrane region" description="Helical" evidence="1">
    <location>
        <begin position="96"/>
        <end position="116"/>
    </location>
</feature>
<keyword evidence="1" id="KW-0472">Membrane</keyword>
<gene>
    <name evidence="2" type="ORF">FCL54_02895</name>
</gene>
<comment type="caution">
    <text evidence="2">The sequence shown here is derived from an EMBL/GenBank/DDBJ whole genome shotgun (WGS) entry which is preliminary data.</text>
</comment>
<dbReference type="AlphaFoldDB" id="A0A5R9F8P9"/>